<dbReference type="EMBL" id="CAUOFW020006169">
    <property type="protein sequence ID" value="CAK9173529.1"/>
    <property type="molecule type" value="Genomic_DNA"/>
</dbReference>
<dbReference type="GO" id="GO:0005789">
    <property type="term" value="C:endoplasmic reticulum membrane"/>
    <property type="evidence" value="ECO:0007669"/>
    <property type="project" value="UniProtKB-SubCell"/>
</dbReference>
<evidence type="ECO:0000256" key="2">
    <source>
        <dbReference type="ARBA" id="ARBA00022679"/>
    </source>
</evidence>
<dbReference type="Gene3D" id="3.40.50.2000">
    <property type="entry name" value="Glycogen Phosphorylase B"/>
    <property type="match status" value="1"/>
</dbReference>
<evidence type="ECO:0000259" key="4">
    <source>
        <dbReference type="Pfam" id="PF15924"/>
    </source>
</evidence>
<proteinExistence type="predicted"/>
<evidence type="ECO:0000256" key="3">
    <source>
        <dbReference type="ARBA" id="ARBA00022824"/>
    </source>
</evidence>
<organism evidence="5 6">
    <name type="scientific">Ilex paraguariensis</name>
    <name type="common">yerba mate</name>
    <dbReference type="NCBI Taxonomy" id="185542"/>
    <lineage>
        <taxon>Eukaryota</taxon>
        <taxon>Viridiplantae</taxon>
        <taxon>Streptophyta</taxon>
        <taxon>Embryophyta</taxon>
        <taxon>Tracheophyta</taxon>
        <taxon>Spermatophyta</taxon>
        <taxon>Magnoliopsida</taxon>
        <taxon>eudicotyledons</taxon>
        <taxon>Gunneridae</taxon>
        <taxon>Pentapetalae</taxon>
        <taxon>asterids</taxon>
        <taxon>campanulids</taxon>
        <taxon>Aquifoliales</taxon>
        <taxon>Aquifoliaceae</taxon>
        <taxon>Ilex</taxon>
    </lineage>
</organism>
<dbReference type="AlphaFoldDB" id="A0ABC8TVQ5"/>
<keyword evidence="3" id="KW-0256">Endoplasmic reticulum</keyword>
<gene>
    <name evidence="5" type="ORF">ILEXP_LOCUS43266</name>
</gene>
<comment type="caution">
    <text evidence="5">The sequence shown here is derived from an EMBL/GenBank/DDBJ whole genome shotgun (WGS) entry which is preliminary data.</text>
</comment>
<protein>
    <recommendedName>
        <fullName evidence="4">ALG11 mannosyltransferase N-terminal domain-containing protein</fullName>
    </recommendedName>
</protein>
<accession>A0ABC8TVQ5</accession>
<name>A0ABC8TVQ5_9AQUA</name>
<dbReference type="GO" id="GO:0016740">
    <property type="term" value="F:transferase activity"/>
    <property type="evidence" value="ECO:0007669"/>
    <property type="project" value="UniProtKB-KW"/>
</dbReference>
<evidence type="ECO:0000313" key="6">
    <source>
        <dbReference type="Proteomes" id="UP001642360"/>
    </source>
</evidence>
<dbReference type="Proteomes" id="UP001642360">
    <property type="component" value="Unassembled WGS sequence"/>
</dbReference>
<dbReference type="InterPro" id="IPR031814">
    <property type="entry name" value="ALG11_N"/>
</dbReference>
<reference evidence="5 6" key="1">
    <citation type="submission" date="2024-02" db="EMBL/GenBank/DDBJ databases">
        <authorList>
            <person name="Vignale AGUSTIN F."/>
            <person name="Sosa J E."/>
            <person name="Modenutti C."/>
        </authorList>
    </citation>
    <scope>NUCLEOTIDE SEQUENCE [LARGE SCALE GENOMIC DNA]</scope>
</reference>
<feature type="domain" description="ALG11 mannosyltransferase N-terminal" evidence="4">
    <location>
        <begin position="34"/>
        <end position="85"/>
    </location>
</feature>
<keyword evidence="6" id="KW-1185">Reference proteome</keyword>
<keyword evidence="2" id="KW-0808">Transferase</keyword>
<evidence type="ECO:0000256" key="1">
    <source>
        <dbReference type="ARBA" id="ARBA00004586"/>
    </source>
</evidence>
<evidence type="ECO:0000313" key="5">
    <source>
        <dbReference type="EMBL" id="CAK9173529.1"/>
    </source>
</evidence>
<dbReference type="Pfam" id="PF15924">
    <property type="entry name" value="ALG11_N"/>
    <property type="match status" value="1"/>
</dbReference>
<comment type="subcellular location">
    <subcellularLocation>
        <location evidence="1">Endoplasmic reticulum membrane</location>
    </subcellularLocation>
</comment>
<dbReference type="PANTHER" id="PTHR45919:SF1">
    <property type="entry name" value="GDP-MAN:MAN(3)GLCNAC(2)-PP-DOL ALPHA-1,2-MANNOSYLTRANSFERASE"/>
    <property type="match status" value="1"/>
</dbReference>
<dbReference type="InterPro" id="IPR038013">
    <property type="entry name" value="ALG11"/>
</dbReference>
<dbReference type="PANTHER" id="PTHR45919">
    <property type="entry name" value="GDP-MAN:MAN(3)GLCNAC(2)-PP-DOL ALPHA-1,2-MANNOSYLTRANSFERASE"/>
    <property type="match status" value="1"/>
</dbReference>
<sequence>MLSCVKARNSMYNNDALIVKRELFVDFVLFLCEAHKNYFCESVLPSWCKVMYYTFYSWTDGIVGSCANLAMGNSSWTHCHIEKLWKITDYCPPCDTLGLQVLLLERSINPPKLISVAQFLPEKAHSLQLEAFSVAIKKLDSEFPRPRLQFVGSCRNEADEKRLQNLKDPTVRLKVEEDVDFYKNVTYSFISFHFIF</sequence>